<gene>
    <name evidence="4" type="ORF">DM01DRAFT_1275257</name>
</gene>
<dbReference type="GO" id="GO:0008270">
    <property type="term" value="F:zinc ion binding"/>
    <property type="evidence" value="ECO:0007669"/>
    <property type="project" value="UniProtKB-KW"/>
</dbReference>
<dbReference type="Gene3D" id="3.30.50.10">
    <property type="entry name" value="Erythroid Transcription Factor GATA-1, subunit A"/>
    <property type="match status" value="1"/>
</dbReference>
<evidence type="ECO:0000313" key="4">
    <source>
        <dbReference type="EMBL" id="ORX54519.1"/>
    </source>
</evidence>
<feature type="region of interest" description="Disordered" evidence="2">
    <location>
        <begin position="119"/>
        <end position="158"/>
    </location>
</feature>
<organism evidence="4 5">
    <name type="scientific">Hesseltinella vesiculosa</name>
    <dbReference type="NCBI Taxonomy" id="101127"/>
    <lineage>
        <taxon>Eukaryota</taxon>
        <taxon>Fungi</taxon>
        <taxon>Fungi incertae sedis</taxon>
        <taxon>Mucoromycota</taxon>
        <taxon>Mucoromycotina</taxon>
        <taxon>Mucoromycetes</taxon>
        <taxon>Mucorales</taxon>
        <taxon>Cunninghamellaceae</taxon>
        <taxon>Hesseltinella</taxon>
    </lineage>
</organism>
<dbReference type="SUPFAM" id="SSF57716">
    <property type="entry name" value="Glucocorticoid receptor-like (DNA-binding domain)"/>
    <property type="match status" value="1"/>
</dbReference>
<feature type="non-terminal residue" evidence="4">
    <location>
        <position position="215"/>
    </location>
</feature>
<dbReference type="EMBL" id="MCGT01000013">
    <property type="protein sequence ID" value="ORX54519.1"/>
    <property type="molecule type" value="Genomic_DNA"/>
</dbReference>
<evidence type="ECO:0000313" key="5">
    <source>
        <dbReference type="Proteomes" id="UP000242146"/>
    </source>
</evidence>
<comment type="caution">
    <text evidence="4">The sequence shown here is derived from an EMBL/GenBank/DDBJ whole genome shotgun (WGS) entry which is preliminary data.</text>
</comment>
<proteinExistence type="predicted"/>
<dbReference type="GO" id="GO:0006355">
    <property type="term" value="P:regulation of DNA-templated transcription"/>
    <property type="evidence" value="ECO:0007669"/>
    <property type="project" value="InterPro"/>
</dbReference>
<evidence type="ECO:0000256" key="2">
    <source>
        <dbReference type="SAM" id="MobiDB-lite"/>
    </source>
</evidence>
<dbReference type="OrthoDB" id="2258182at2759"/>
<feature type="compositionally biased region" description="Low complexity" evidence="2">
    <location>
        <begin position="119"/>
        <end position="154"/>
    </location>
</feature>
<reference evidence="4 5" key="1">
    <citation type="submission" date="2016-07" db="EMBL/GenBank/DDBJ databases">
        <title>Pervasive Adenine N6-methylation of Active Genes in Fungi.</title>
        <authorList>
            <consortium name="DOE Joint Genome Institute"/>
            <person name="Mondo S.J."/>
            <person name="Dannebaum R.O."/>
            <person name="Kuo R.C."/>
            <person name="Labutti K."/>
            <person name="Haridas S."/>
            <person name="Kuo A."/>
            <person name="Salamov A."/>
            <person name="Ahrendt S.R."/>
            <person name="Lipzen A."/>
            <person name="Sullivan W."/>
            <person name="Andreopoulos W.B."/>
            <person name="Clum A."/>
            <person name="Lindquist E."/>
            <person name="Daum C."/>
            <person name="Ramamoorthy G.K."/>
            <person name="Gryganskyi A."/>
            <person name="Culley D."/>
            <person name="Magnuson J.K."/>
            <person name="James T.Y."/>
            <person name="O'Malley M.A."/>
            <person name="Stajich J.E."/>
            <person name="Spatafora J.W."/>
            <person name="Visel A."/>
            <person name="Grigoriev I.V."/>
        </authorList>
    </citation>
    <scope>NUCLEOTIDE SEQUENCE [LARGE SCALE GENOMIC DNA]</scope>
    <source>
        <strain evidence="4 5">NRRL 3301</strain>
    </source>
</reference>
<protein>
    <recommendedName>
        <fullName evidence="3">GATA-type domain-containing protein</fullName>
    </recommendedName>
</protein>
<evidence type="ECO:0000259" key="3">
    <source>
        <dbReference type="PROSITE" id="PS50114"/>
    </source>
</evidence>
<keyword evidence="1" id="KW-0862">Zinc</keyword>
<keyword evidence="1" id="KW-0863">Zinc-finger</keyword>
<dbReference type="InterPro" id="IPR013088">
    <property type="entry name" value="Znf_NHR/GATA"/>
</dbReference>
<sequence>LAKEDHIYRLNHVLNSLFRFQVHAMDYRRLDQSLQLANYLFDTAGLYATALPKPRLNDPQQPVLYTSLILLLQAPRPSKAKTMCHNCHSKPSSRRQLCVACYRYQLKHHESRPLRLIVASRPGPRSPSSPSSSSLSALSSALEPTSPTSPTSPSLQQKKKKCDNCGVLETHQWYRNLCGQGHWCETCKSYYLRHGKMRPPELFVKAAKRKVDVRA</sequence>
<dbReference type="GO" id="GO:0043565">
    <property type="term" value="F:sequence-specific DNA binding"/>
    <property type="evidence" value="ECO:0007669"/>
    <property type="project" value="InterPro"/>
</dbReference>
<dbReference type="InterPro" id="IPR000679">
    <property type="entry name" value="Znf_GATA"/>
</dbReference>
<dbReference type="PROSITE" id="PS50114">
    <property type="entry name" value="GATA_ZN_FINGER_2"/>
    <property type="match status" value="1"/>
</dbReference>
<feature type="domain" description="GATA-type" evidence="3">
    <location>
        <begin position="156"/>
        <end position="210"/>
    </location>
</feature>
<name>A0A1X2GII4_9FUNG</name>
<evidence type="ECO:0000256" key="1">
    <source>
        <dbReference type="PROSITE-ProRule" id="PRU00094"/>
    </source>
</evidence>
<dbReference type="AlphaFoldDB" id="A0A1X2GII4"/>
<keyword evidence="5" id="KW-1185">Reference proteome</keyword>
<dbReference type="Proteomes" id="UP000242146">
    <property type="component" value="Unassembled WGS sequence"/>
</dbReference>
<keyword evidence="1" id="KW-0479">Metal-binding</keyword>
<feature type="non-terminal residue" evidence="4">
    <location>
        <position position="1"/>
    </location>
</feature>
<accession>A0A1X2GII4</accession>